<evidence type="ECO:0000313" key="1">
    <source>
        <dbReference type="EMBL" id="ACT91664.1"/>
    </source>
</evidence>
<dbReference type="AlphaFoldDB" id="C6VYI5"/>
<dbReference type="EMBL" id="CP001619">
    <property type="protein sequence ID" value="ACT91664.1"/>
    <property type="molecule type" value="Genomic_DNA"/>
</dbReference>
<name>C6VYI5_DYAFD</name>
<evidence type="ECO:0000313" key="2">
    <source>
        <dbReference type="Proteomes" id="UP000002011"/>
    </source>
</evidence>
<reference evidence="1 2" key="1">
    <citation type="journal article" date="2009" name="Stand. Genomic Sci.">
        <title>Complete genome sequence of Dyadobacter fermentans type strain (NS114).</title>
        <authorList>
            <person name="Lang E."/>
            <person name="Lapidus A."/>
            <person name="Chertkov O."/>
            <person name="Brettin T."/>
            <person name="Detter J.C."/>
            <person name="Han C."/>
            <person name="Copeland A."/>
            <person name="Glavina Del Rio T."/>
            <person name="Nolan M."/>
            <person name="Chen F."/>
            <person name="Lucas S."/>
            <person name="Tice H."/>
            <person name="Cheng J.F."/>
            <person name="Land M."/>
            <person name="Hauser L."/>
            <person name="Chang Y.J."/>
            <person name="Jeffries C.D."/>
            <person name="Kopitz M."/>
            <person name="Bruce D."/>
            <person name="Goodwin L."/>
            <person name="Pitluck S."/>
            <person name="Ovchinnikova G."/>
            <person name="Pati A."/>
            <person name="Ivanova N."/>
            <person name="Mavrommatis K."/>
            <person name="Chen A."/>
            <person name="Palaniappan K."/>
            <person name="Chain P."/>
            <person name="Bristow J."/>
            <person name="Eisen J.A."/>
            <person name="Markowitz V."/>
            <person name="Hugenholtz P."/>
            <person name="Goker M."/>
            <person name="Rohde M."/>
            <person name="Kyrpides N.C."/>
            <person name="Klenk H.P."/>
        </authorList>
    </citation>
    <scope>NUCLEOTIDE SEQUENCE [LARGE SCALE GENOMIC DNA]</scope>
    <source>
        <strain evidence="2">ATCC 700827 / DSM 18053 / CIP 107007 / KCTC 52180 / NS114</strain>
    </source>
</reference>
<protein>
    <submittedName>
        <fullName evidence="1">Uncharacterized protein</fullName>
    </submittedName>
</protein>
<sequence>MTTPQLLAAYRFLEKVAKFNEDTEYDPADEPHIALLQALVKERNQKVIAEDFNKPFLHPMVTIQQWVEELKELVSKELLDRQTDL</sequence>
<dbReference type="STRING" id="471854.Dfer_0395"/>
<organism evidence="1 2">
    <name type="scientific">Dyadobacter fermentans (strain ATCC 700827 / DSM 18053 / CIP 107007 / KCTC 52180 / NS114)</name>
    <dbReference type="NCBI Taxonomy" id="471854"/>
    <lineage>
        <taxon>Bacteria</taxon>
        <taxon>Pseudomonadati</taxon>
        <taxon>Bacteroidota</taxon>
        <taxon>Cytophagia</taxon>
        <taxon>Cytophagales</taxon>
        <taxon>Spirosomataceae</taxon>
        <taxon>Dyadobacter</taxon>
    </lineage>
</organism>
<gene>
    <name evidence="1" type="ordered locus">Dfer_0395</name>
</gene>
<dbReference type="Proteomes" id="UP000002011">
    <property type="component" value="Chromosome"/>
</dbReference>
<dbReference type="OrthoDB" id="963365at2"/>
<accession>C6VYI5</accession>
<dbReference type="HOGENOM" id="CLU_2507361_0_0_10"/>
<keyword evidence="2" id="KW-1185">Reference proteome</keyword>
<dbReference type="RefSeq" id="WP_012780012.1">
    <property type="nucleotide sequence ID" value="NC_013037.1"/>
</dbReference>
<dbReference type="KEGG" id="dfe:Dfer_0395"/>
<proteinExistence type="predicted"/>